<evidence type="ECO:0000259" key="2">
    <source>
        <dbReference type="Pfam" id="PF19762"/>
    </source>
</evidence>
<dbReference type="InterPro" id="IPR046216">
    <property type="entry name" value="DUF6249"/>
</dbReference>
<proteinExistence type="predicted"/>
<comment type="caution">
    <text evidence="3">The sequence shown here is derived from an EMBL/GenBank/DDBJ whole genome shotgun (WGS) entry which is preliminary data.</text>
</comment>
<dbReference type="Proteomes" id="UP000244450">
    <property type="component" value="Unassembled WGS sequence"/>
</dbReference>
<feature type="domain" description="DUF6249" evidence="2">
    <location>
        <begin position="10"/>
        <end position="108"/>
    </location>
</feature>
<feature type="transmembrane region" description="Helical" evidence="1">
    <location>
        <begin position="83"/>
        <end position="107"/>
    </location>
</feature>
<accession>A0A2T7BM36</accession>
<keyword evidence="1" id="KW-0472">Membrane</keyword>
<keyword evidence="4" id="KW-1185">Reference proteome</keyword>
<keyword evidence="1" id="KW-1133">Transmembrane helix</keyword>
<evidence type="ECO:0000313" key="3">
    <source>
        <dbReference type="EMBL" id="PUZ28681.1"/>
    </source>
</evidence>
<reference evidence="3 4" key="1">
    <citation type="submission" date="2018-04" db="EMBL/GenBank/DDBJ databases">
        <title>Chitinophaga fuyangensis sp. nov., isolated from soil in a chemical factory.</title>
        <authorList>
            <person name="Chen K."/>
        </authorList>
    </citation>
    <scope>NUCLEOTIDE SEQUENCE [LARGE SCALE GENOMIC DNA]</scope>
    <source>
        <strain evidence="3 4">LY-1</strain>
    </source>
</reference>
<dbReference type="OrthoDB" id="9984052at2"/>
<organism evidence="3 4">
    <name type="scientific">Chitinophaga parva</name>
    <dbReference type="NCBI Taxonomy" id="2169414"/>
    <lineage>
        <taxon>Bacteria</taxon>
        <taxon>Pseudomonadati</taxon>
        <taxon>Bacteroidota</taxon>
        <taxon>Chitinophagia</taxon>
        <taxon>Chitinophagales</taxon>
        <taxon>Chitinophagaceae</taxon>
        <taxon>Chitinophaga</taxon>
    </lineage>
</organism>
<evidence type="ECO:0000256" key="1">
    <source>
        <dbReference type="SAM" id="Phobius"/>
    </source>
</evidence>
<dbReference type="RefSeq" id="WP_108685320.1">
    <property type="nucleotide sequence ID" value="NZ_QCYK01000001.1"/>
</dbReference>
<dbReference type="Pfam" id="PF19762">
    <property type="entry name" value="DUF6249"/>
    <property type="match status" value="1"/>
</dbReference>
<name>A0A2T7BM36_9BACT</name>
<dbReference type="EMBL" id="QCYK01000001">
    <property type="protein sequence ID" value="PUZ28681.1"/>
    <property type="molecule type" value="Genomic_DNA"/>
</dbReference>
<feature type="transmembrane region" description="Helical" evidence="1">
    <location>
        <begin position="6"/>
        <end position="27"/>
    </location>
</feature>
<dbReference type="AlphaFoldDB" id="A0A2T7BM36"/>
<keyword evidence="1" id="KW-0812">Transmembrane</keyword>
<gene>
    <name evidence="3" type="ORF">DCC81_04135</name>
</gene>
<protein>
    <recommendedName>
        <fullName evidence="2">DUF6249 domain-containing protein</fullName>
    </recommendedName>
</protein>
<feature type="transmembrane region" description="Helical" evidence="1">
    <location>
        <begin position="60"/>
        <end position="77"/>
    </location>
</feature>
<evidence type="ECO:0000313" key="4">
    <source>
        <dbReference type="Proteomes" id="UP000244450"/>
    </source>
</evidence>
<sequence length="116" mass="12849">MSEHTIFAWSIFVIMFTGPGILGYYVLSRHKEKMELIKRGDYAFQANYLENARYGALSKGILLLCLSLGIGIGFFLTKDATGSALVVGYLIPILGCCGLGLLLYYFIVNARLRKDA</sequence>